<feature type="region of interest" description="Disordered" evidence="6">
    <location>
        <begin position="1435"/>
        <end position="1478"/>
    </location>
</feature>
<dbReference type="InterPro" id="IPR001747">
    <property type="entry name" value="Vitellogenin_N"/>
</dbReference>
<comment type="caution">
    <text evidence="5">Lacks conserved residue(s) required for the propagation of feature annotation.</text>
</comment>
<feature type="compositionally biased region" description="Low complexity" evidence="6">
    <location>
        <begin position="394"/>
        <end position="408"/>
    </location>
</feature>
<dbReference type="InterPro" id="IPR015819">
    <property type="entry name" value="Lipid_transp_b-sht_shell"/>
</dbReference>
<keyword evidence="3" id="KW-1015">Disulfide bond</keyword>
<dbReference type="SUPFAM" id="SSF48431">
    <property type="entry name" value="Lipovitellin-phosvitin complex, superhelical domain"/>
    <property type="match status" value="1"/>
</dbReference>
<feature type="region of interest" description="Disordered" evidence="6">
    <location>
        <begin position="349"/>
        <end position="410"/>
    </location>
</feature>
<dbReference type="OrthoDB" id="160294at2759"/>
<sequence length="1987" mass="224363">MDWIKAVLSAVLLVGVVQSVLLPGLKENKVLFYRIEGKTVTGLPQIRDQFSGFEYNGTLLIETHASNILLLQFIDMKYDIMNGDLPNGWWSDSSASTYNETKPLPLTKSAFVLQLENHFVKKVVVPRDLKDWELNFIKGFLKSFFPNFDSFKINKKDKSNYSSKSKSRPDLEDSFTVMQETVVGKCEVQYEVFRLPRNGEGWPQSSNDNMKSTVCGSNDELFEIVRTHNYSNCEYTAETRFALPRYTAADCPPGDSKCDDVLNRASVSRIRGCSSSRGSLILDSVTSSSVSANLQLHAESKAIVSSKLNATLINSTALPPGDPSNRIGLLPKDPMHIGDFFYTYSHSVKNRSGSNCKSRRSDERQYKPKKSDDDTNKHGNGNPQDPDEDSGTVKKPSSSSQSNKNSNNHDNILMEINESDGIYNRIKKSVSKKSFRGENRGSKENNSRSYGVDNDEDDDDYNSKRKSGKNFKNNYNSREFTENEERNPFKNNDNSGEFTDNKQGRRFKNNDNSREFTDNKLGKRFKGNDNSGEFTDNKQGRRFKNNDNSREFTDKNQGKWFKNNDNSGEFTDNKQGKGFKNNNDNSGEFTDNKQGRRFKNNDNSREFTDNEQRNTFNVNYHNREFIENEQDDVQNKRKQKNNDDDDDERRSVKFIATAWNLHEPSMNDGYAQPLNPFTLSFRTDECVDAVLEEQVKAIATDIMAGFVSSEGALTEKIAIAIDINRMLSFEEIKSLSNLFMNSENLFERAVFRDVVSSSGSKPSLKIINEWINRDIISNEESAQILRLLPEKLMFSDKETVEFYFKIVKLVAEKGDSSLFSAAVIGFSNFVRVACFDQTSTRSRFNPEFYNQVCQQSQTDEFIHWLDEKLRDDLSSFKIIVTAMGNTGSPSAISKLTKKAQDSSLSSYKRLSSVFALRYQSFHYPKLVAPQLMRLYANFSNPAPVRIAAFSLLVYTQPPVSAWQRFAVSTWFEKNIVVNNFVQTTIQSFSRNEYQAYADISKAASIVLPLMKPIANMMQMKAFNSMMASTIREIETAVFHQNSWIGLADVMSLYNRHTTSTNAFSSLFEAELTSANPDGLLTAIKDLLMLSNDVSQVRPPIADLKRSTRWIHNLLGLVARKPPQLEGDIHIRINKLVEHVHSFDRRTQISMVKWGRKMMTELILGKLQYDHLKLDMSSTMVSTTTELGLPVRLQMRVPSITQFNVSARLLQEYALNSTVEFLHSSGMNTDLSFFTPWDRNTFTSGVIGSCFVQIPTVAILHRRFEAQSELQVSSNAFEKSKIFHHSTLPFTSLRKPEQITKAYRRNTETRLVHSGVKKEKTFDLTPEINVRYRTENEMMSVARALKSIQVMGHPFLRHHSMKLNQLDVTIDELPSISFNVSFGHALKRNNEVEIHYSNVGNANQVPQNTSTVAPPVSSTAKPVALEISEVNTTTAGTIMESVTASPDPSESDSDDSAAEANLTTTQMPPTSTTSRTVIPKPDKGFFRSVIDFFKGIFGSSKQPELPTRRVYYSTGPNMILCGSDLEIHSLTDSVDGNSFNASSLNIFNTNENPSDVLLVKVLEGLSSGSASVVNMEVAFTRSGVTEKYSTYLTIGAGSMRRIKRFGIFFRGDASSMKGGLTSTLELPLLPAYDLEAIVHEKKRPKFYVDFINHYESNKMRQLSIQGDMAYRAFNMVNSDMIDECQKPKSIAYHNCRKRYEEGTSIEKYSLNMSADDKSGLIQWLLHKTITAGAAILTGNEQYELVDDRSQPNSNNLQLDVIVDKEKKTLNSRIKMESAEVLLKKIPFPYINEPSLSMTLYTEVEQQFNSDYCGISYSGISTFDRVKVDYNLTKCWHLVTKDCSGKSRIAVLARRSLNDMDLDLEINLDNYKVINIIDGSIRINDKNVTISRSNSAAAISDEAGTQLIRIERSLDYGLFINLPAHGFHVIYTNTSAVIHASSQMQNRLCGLCGDFNLEESGEFTTPKGSRARDSQQFGASYKIKEGDCN</sequence>
<dbReference type="InterPro" id="IPR011030">
    <property type="entry name" value="Lipovitellin_superhlx_dom"/>
</dbReference>
<keyword evidence="2" id="KW-0758">Storage protein</keyword>
<dbReference type="InterPro" id="IPR001846">
    <property type="entry name" value="VWF_type-D"/>
</dbReference>
<evidence type="ECO:0000256" key="6">
    <source>
        <dbReference type="SAM" id="MobiDB-lite"/>
    </source>
</evidence>
<evidence type="ECO:0000256" key="3">
    <source>
        <dbReference type="ARBA" id="ARBA00023157"/>
    </source>
</evidence>
<name>A0A5P8FS06_NILLU</name>
<evidence type="ECO:0000256" key="7">
    <source>
        <dbReference type="SAM" id="SignalP"/>
    </source>
</evidence>
<feature type="domain" description="VWFD" evidence="9">
    <location>
        <begin position="1809"/>
        <end position="1987"/>
    </location>
</feature>
<dbReference type="GO" id="GO:0005319">
    <property type="term" value="F:lipid transporter activity"/>
    <property type="evidence" value="ECO:0007669"/>
    <property type="project" value="InterPro"/>
</dbReference>
<evidence type="ECO:0000256" key="1">
    <source>
        <dbReference type="ARBA" id="ARBA00022729"/>
    </source>
</evidence>
<organism evidence="10">
    <name type="scientific">Nilaparvata lugens</name>
    <name type="common">Brown planthopper</name>
    <dbReference type="NCBI Taxonomy" id="108931"/>
    <lineage>
        <taxon>Eukaryota</taxon>
        <taxon>Metazoa</taxon>
        <taxon>Ecdysozoa</taxon>
        <taxon>Arthropoda</taxon>
        <taxon>Hexapoda</taxon>
        <taxon>Insecta</taxon>
        <taxon>Pterygota</taxon>
        <taxon>Neoptera</taxon>
        <taxon>Paraneoptera</taxon>
        <taxon>Hemiptera</taxon>
        <taxon>Auchenorrhyncha</taxon>
        <taxon>Fulgoroidea</taxon>
        <taxon>Delphacidae</taxon>
        <taxon>Delphacinae</taxon>
        <taxon>Nilaparvata</taxon>
    </lineage>
</organism>
<feature type="compositionally biased region" description="Basic and acidic residues" evidence="6">
    <location>
        <begin position="590"/>
        <end position="612"/>
    </location>
</feature>
<feature type="compositionally biased region" description="Low complexity" evidence="6">
    <location>
        <begin position="1457"/>
        <end position="1475"/>
    </location>
</feature>
<reference evidence="10" key="1">
    <citation type="journal article" date="2019" name="Front. Physiol.">
        <title>Vitellogenin and Vitellogenin-Like Genes in the Brown Planthopper.</title>
        <authorList>
            <person name="Shen Y."/>
            <person name="Chen Y.-Z."/>
            <person name="Lou Y.-H."/>
            <person name="Zhang C.-X."/>
        </authorList>
    </citation>
    <scope>NUCLEOTIDE SEQUENCE</scope>
    <source>
        <tissue evidence="10">Whole body</tissue>
    </source>
</reference>
<dbReference type="SMART" id="SM00638">
    <property type="entry name" value="LPD_N"/>
    <property type="match status" value="1"/>
</dbReference>
<dbReference type="PROSITE" id="PS51233">
    <property type="entry name" value="VWFD"/>
    <property type="match status" value="1"/>
</dbReference>
<dbReference type="SUPFAM" id="SSF56968">
    <property type="entry name" value="Lipovitellin-phosvitin complex, beta-sheet shell regions"/>
    <property type="match status" value="1"/>
</dbReference>
<feature type="compositionally biased region" description="Basic and acidic residues" evidence="6">
    <location>
        <begin position="499"/>
        <end position="521"/>
    </location>
</feature>
<dbReference type="Gene3D" id="2.30.230.10">
    <property type="entry name" value="Lipovitellin, beta-sheet shell regions, chain A"/>
    <property type="match status" value="1"/>
</dbReference>
<proteinExistence type="evidence at transcript level"/>
<protein>
    <submittedName>
        <fullName evidence="10">Vitellogenin-like protein 2</fullName>
    </submittedName>
</protein>
<feature type="compositionally biased region" description="Basic and acidic residues" evidence="6">
    <location>
        <begin position="435"/>
        <end position="446"/>
    </location>
</feature>
<evidence type="ECO:0000259" key="9">
    <source>
        <dbReference type="PROSITE" id="PS51233"/>
    </source>
</evidence>
<dbReference type="PANTHER" id="PTHR23345:SF15">
    <property type="entry name" value="VITELLOGENIN 1-RELATED"/>
    <property type="match status" value="1"/>
</dbReference>
<feature type="compositionally biased region" description="Basic and acidic residues" evidence="6">
    <location>
        <begin position="359"/>
        <end position="377"/>
    </location>
</feature>
<feature type="compositionally biased region" description="Polar residues" evidence="6">
    <location>
        <begin position="580"/>
        <end position="589"/>
    </location>
</feature>
<keyword evidence="4" id="KW-0325">Glycoprotein</keyword>
<feature type="compositionally biased region" description="Polar residues" evidence="6">
    <location>
        <begin position="489"/>
        <end position="498"/>
    </location>
</feature>
<feature type="compositionally biased region" description="Basic and acidic residues" evidence="6">
    <location>
        <begin position="535"/>
        <end position="557"/>
    </location>
</feature>
<dbReference type="SMART" id="SM00216">
    <property type="entry name" value="VWD"/>
    <property type="match status" value="1"/>
</dbReference>
<feature type="chain" id="PRO_5024312015" evidence="7">
    <location>
        <begin position="20"/>
        <end position="1987"/>
    </location>
</feature>
<feature type="region of interest" description="Disordered" evidence="6">
    <location>
        <begin position="432"/>
        <end position="649"/>
    </location>
</feature>
<dbReference type="InterPro" id="IPR015816">
    <property type="entry name" value="Vitellinogen_b-sht_N"/>
</dbReference>
<evidence type="ECO:0000313" key="10">
    <source>
        <dbReference type="EMBL" id="QFQ33312.1"/>
    </source>
</evidence>
<dbReference type="PROSITE" id="PS51211">
    <property type="entry name" value="VITELLOGENIN"/>
    <property type="match status" value="1"/>
</dbReference>
<feature type="domain" description="Vitellogenin" evidence="8">
    <location>
        <begin position="25"/>
        <end position="1057"/>
    </location>
</feature>
<dbReference type="InterPro" id="IPR050733">
    <property type="entry name" value="Vitellogenin/Apolipophorin"/>
</dbReference>
<dbReference type="Gene3D" id="1.25.10.20">
    <property type="entry name" value="Vitellinogen, superhelical"/>
    <property type="match status" value="1"/>
</dbReference>
<feature type="signal peptide" evidence="7">
    <location>
        <begin position="1"/>
        <end position="19"/>
    </location>
</feature>
<dbReference type="Pfam" id="PF00094">
    <property type="entry name" value="VWD"/>
    <property type="match status" value="1"/>
</dbReference>
<evidence type="ECO:0000256" key="4">
    <source>
        <dbReference type="ARBA" id="ARBA00023180"/>
    </source>
</evidence>
<evidence type="ECO:0000259" key="8">
    <source>
        <dbReference type="PROSITE" id="PS51211"/>
    </source>
</evidence>
<keyword evidence="1 7" id="KW-0732">Signal</keyword>
<dbReference type="PANTHER" id="PTHR23345">
    <property type="entry name" value="VITELLOGENIN-RELATED"/>
    <property type="match status" value="1"/>
</dbReference>
<evidence type="ECO:0000256" key="5">
    <source>
        <dbReference type="PROSITE-ProRule" id="PRU00557"/>
    </source>
</evidence>
<accession>A0A5P8FS06</accession>
<dbReference type="Pfam" id="PF01347">
    <property type="entry name" value="Vitellogenin_N"/>
    <property type="match status" value="1"/>
</dbReference>
<dbReference type="EMBL" id="MK779307">
    <property type="protein sequence ID" value="QFQ33312.1"/>
    <property type="molecule type" value="mRNA"/>
</dbReference>
<evidence type="ECO:0000256" key="2">
    <source>
        <dbReference type="ARBA" id="ARBA00022761"/>
    </source>
</evidence>
<feature type="compositionally biased region" description="Basic and acidic residues" evidence="6">
    <location>
        <begin position="479"/>
        <end position="488"/>
    </location>
</feature>